<dbReference type="PANTHER" id="PTHR43823">
    <property type="entry name" value="SPORULATION PROTEIN YKVU"/>
    <property type="match status" value="1"/>
</dbReference>
<evidence type="ECO:0000256" key="9">
    <source>
        <dbReference type="ARBA" id="ARBA00023251"/>
    </source>
</evidence>
<evidence type="ECO:0000256" key="6">
    <source>
        <dbReference type="ARBA" id="ARBA00022692"/>
    </source>
</evidence>
<feature type="transmembrane region" description="Helical" evidence="10">
    <location>
        <begin position="197"/>
        <end position="217"/>
    </location>
</feature>
<feature type="transmembrane region" description="Helical" evidence="10">
    <location>
        <begin position="170"/>
        <end position="191"/>
    </location>
</feature>
<keyword evidence="9" id="KW-0046">Antibiotic resistance</keyword>
<dbReference type="InterPro" id="IPR051327">
    <property type="entry name" value="MATE_MepA_subfamily"/>
</dbReference>
<dbReference type="InterPro" id="IPR045070">
    <property type="entry name" value="MATE_MepA-like"/>
</dbReference>
<dbReference type="GO" id="GO:0005886">
    <property type="term" value="C:plasma membrane"/>
    <property type="evidence" value="ECO:0007669"/>
    <property type="project" value="UniProtKB-SubCell"/>
</dbReference>
<dbReference type="GO" id="GO:0042910">
    <property type="term" value="F:xenobiotic transmembrane transporter activity"/>
    <property type="evidence" value="ECO:0007669"/>
    <property type="project" value="InterPro"/>
</dbReference>
<feature type="transmembrane region" description="Helical" evidence="10">
    <location>
        <begin position="281"/>
        <end position="304"/>
    </location>
</feature>
<keyword evidence="7 10" id="KW-1133">Transmembrane helix</keyword>
<keyword evidence="5" id="KW-1003">Cell membrane</keyword>
<evidence type="ECO:0000256" key="5">
    <source>
        <dbReference type="ARBA" id="ARBA00022475"/>
    </source>
</evidence>
<feature type="transmembrane region" description="Helical" evidence="10">
    <location>
        <begin position="358"/>
        <end position="382"/>
    </location>
</feature>
<keyword evidence="8 10" id="KW-0472">Membrane</keyword>
<feature type="transmembrane region" description="Helical" evidence="10">
    <location>
        <begin position="394"/>
        <end position="414"/>
    </location>
</feature>
<dbReference type="InterPro" id="IPR048279">
    <property type="entry name" value="MdtK-like"/>
</dbReference>
<feature type="transmembrane region" description="Helical" evidence="10">
    <location>
        <begin position="251"/>
        <end position="269"/>
    </location>
</feature>
<evidence type="ECO:0000256" key="8">
    <source>
        <dbReference type="ARBA" id="ARBA00023136"/>
    </source>
</evidence>
<dbReference type="OrthoDB" id="9811110at2"/>
<dbReference type="RefSeq" id="WP_128213431.1">
    <property type="nucleotide sequence ID" value="NZ_CP025746.1"/>
</dbReference>
<gene>
    <name evidence="11" type="ORF">C1I91_13935</name>
</gene>
<keyword evidence="6 10" id="KW-0812">Transmembrane</keyword>
<dbReference type="KEGG" id="cmah:C1I91_13935"/>
<keyword evidence="12" id="KW-1185">Reference proteome</keyword>
<dbReference type="CDD" id="cd13143">
    <property type="entry name" value="MATE_MepA_like"/>
    <property type="match status" value="1"/>
</dbReference>
<dbReference type="InterPro" id="IPR002528">
    <property type="entry name" value="MATE_fam"/>
</dbReference>
<proteinExistence type="inferred from homology"/>
<feature type="transmembrane region" description="Helical" evidence="10">
    <location>
        <begin position="420"/>
        <end position="441"/>
    </location>
</feature>
<evidence type="ECO:0000256" key="1">
    <source>
        <dbReference type="ARBA" id="ARBA00004651"/>
    </source>
</evidence>
<protein>
    <recommendedName>
        <fullName evidence="3">Multidrug export protein MepA</fullName>
    </recommendedName>
</protein>
<sequence length="458" mass="50250">MKQKFSNEYYLENAPITNAIAHLSIPMMIGMSVGTVYNVINAFFIGLLKNTDMLTAITLGLPIFTILMAFGNMLGAGGGTFITRLVAKQDTEKAKKVAGYTFYSSIIIGILLGLILILAITPIVKIMGADTSAIINYTKRYSLTMFIGGFAIIMNFALEQVVRAEGASKESMFGMVVSTVFSLIFDPLLILVFKFNVVGVALSMILANIASSSYYVYYLETKSENLKGFIKNFNISLKDKLEIYKIGVSELFLAGFLIVTTLLLNNYSIRYGESVVASFGIALRIVQVPEFLAMGLALGIIPLIAYNFSNENYKRLKDSIRQSALWILGLSGGVVTIVYIFRNVIIHMFSNDAAVLSVGVYIMAAMLISALFNGFTTLFIGIFQASGQGTPSTIMSITQGILFIPVIMVMNKFFGLHGVIWSMTITEIITFLTGVVLYIIFNNKLKNNKLNNNQVVAS</sequence>
<dbReference type="NCBIfam" id="TIGR00797">
    <property type="entry name" value="matE"/>
    <property type="match status" value="1"/>
</dbReference>
<keyword evidence="4" id="KW-0813">Transport</keyword>
<evidence type="ECO:0000313" key="12">
    <source>
        <dbReference type="Proteomes" id="UP000286268"/>
    </source>
</evidence>
<dbReference type="Proteomes" id="UP000286268">
    <property type="component" value="Chromosome"/>
</dbReference>
<evidence type="ECO:0000256" key="4">
    <source>
        <dbReference type="ARBA" id="ARBA00022448"/>
    </source>
</evidence>
<reference evidence="11 12" key="1">
    <citation type="submission" date="2018-01" db="EMBL/GenBank/DDBJ databases">
        <title>Genome Sequencing and Assembly of Anaerobacter polyendosporus strain CT4.</title>
        <authorList>
            <person name="Tachaapaikoon C."/>
            <person name="Sutheeworapong S."/>
            <person name="Jenjaroenpun P."/>
            <person name="Wongsurawat T."/>
            <person name="Nookeaw I."/>
            <person name="Cheawchanlertfa P."/>
            <person name="Kosugi A."/>
            <person name="Cheevadhanarak S."/>
            <person name="Ratanakhanokchai K."/>
        </authorList>
    </citation>
    <scope>NUCLEOTIDE SEQUENCE [LARGE SCALE GENOMIC DNA]</scope>
    <source>
        <strain evidence="11 12">CT4</strain>
    </source>
</reference>
<dbReference type="GO" id="GO:0046677">
    <property type="term" value="P:response to antibiotic"/>
    <property type="evidence" value="ECO:0007669"/>
    <property type="project" value="UniProtKB-KW"/>
</dbReference>
<evidence type="ECO:0000256" key="7">
    <source>
        <dbReference type="ARBA" id="ARBA00022989"/>
    </source>
</evidence>
<comment type="similarity">
    <text evidence="2">Belongs to the multi antimicrobial extrusion (MATE) (TC 2.A.66.1) family. MepA subfamily.</text>
</comment>
<feature type="transmembrane region" description="Helical" evidence="10">
    <location>
        <begin position="20"/>
        <end position="47"/>
    </location>
</feature>
<feature type="transmembrane region" description="Helical" evidence="10">
    <location>
        <begin position="97"/>
        <end position="121"/>
    </location>
</feature>
<comment type="subcellular location">
    <subcellularLocation>
        <location evidence="1">Cell membrane</location>
        <topology evidence="1">Multi-pass membrane protein</topology>
    </subcellularLocation>
</comment>
<evidence type="ECO:0000256" key="2">
    <source>
        <dbReference type="ARBA" id="ARBA00008417"/>
    </source>
</evidence>
<evidence type="ECO:0000313" key="11">
    <source>
        <dbReference type="EMBL" id="QAA32644.1"/>
    </source>
</evidence>
<feature type="transmembrane region" description="Helical" evidence="10">
    <location>
        <begin position="53"/>
        <end position="76"/>
    </location>
</feature>
<dbReference type="AlphaFoldDB" id="A0A3R5U5Y9"/>
<accession>A0A3R5U5Y9</accession>
<evidence type="ECO:0000256" key="3">
    <source>
        <dbReference type="ARBA" id="ARBA00022106"/>
    </source>
</evidence>
<dbReference type="Pfam" id="PF01554">
    <property type="entry name" value="MatE"/>
    <property type="match status" value="2"/>
</dbReference>
<feature type="transmembrane region" description="Helical" evidence="10">
    <location>
        <begin position="141"/>
        <end position="158"/>
    </location>
</feature>
<evidence type="ECO:0000256" key="10">
    <source>
        <dbReference type="SAM" id="Phobius"/>
    </source>
</evidence>
<dbReference type="PANTHER" id="PTHR43823:SF3">
    <property type="entry name" value="MULTIDRUG EXPORT PROTEIN MEPA"/>
    <property type="match status" value="1"/>
</dbReference>
<organism evidence="11 12">
    <name type="scientific">Clostridium manihotivorum</name>
    <dbReference type="NCBI Taxonomy" id="2320868"/>
    <lineage>
        <taxon>Bacteria</taxon>
        <taxon>Bacillati</taxon>
        <taxon>Bacillota</taxon>
        <taxon>Clostridia</taxon>
        <taxon>Eubacteriales</taxon>
        <taxon>Clostridiaceae</taxon>
        <taxon>Clostridium</taxon>
    </lineage>
</organism>
<name>A0A3R5U5Y9_9CLOT</name>
<dbReference type="EMBL" id="CP025746">
    <property type="protein sequence ID" value="QAA32644.1"/>
    <property type="molecule type" value="Genomic_DNA"/>
</dbReference>
<dbReference type="GO" id="GO:0015297">
    <property type="term" value="F:antiporter activity"/>
    <property type="evidence" value="ECO:0007669"/>
    <property type="project" value="InterPro"/>
</dbReference>
<feature type="transmembrane region" description="Helical" evidence="10">
    <location>
        <begin position="325"/>
        <end position="346"/>
    </location>
</feature>
<dbReference type="PIRSF" id="PIRSF006603">
    <property type="entry name" value="DinF"/>
    <property type="match status" value="1"/>
</dbReference>